<dbReference type="PANTHER" id="PTHR33116">
    <property type="entry name" value="REVERSE TRANSCRIPTASE ZINC-BINDING DOMAIN-CONTAINING PROTEIN-RELATED-RELATED"/>
    <property type="match status" value="1"/>
</dbReference>
<keyword evidence="3" id="KW-1185">Reference proteome</keyword>
<dbReference type="AlphaFoldDB" id="A0AAD8NV97"/>
<dbReference type="Pfam" id="PF13966">
    <property type="entry name" value="zf-RVT"/>
    <property type="match status" value="1"/>
</dbReference>
<reference evidence="2" key="1">
    <citation type="journal article" date="2023" name="bioRxiv">
        <title>Improved chromosome-level genome assembly for marigold (Tagetes erecta).</title>
        <authorList>
            <person name="Jiang F."/>
            <person name="Yuan L."/>
            <person name="Wang S."/>
            <person name="Wang H."/>
            <person name="Xu D."/>
            <person name="Wang A."/>
            <person name="Fan W."/>
        </authorList>
    </citation>
    <scope>NUCLEOTIDE SEQUENCE</scope>
    <source>
        <strain evidence="2">WSJ</strain>
        <tissue evidence="2">Leaf</tissue>
    </source>
</reference>
<proteinExistence type="predicted"/>
<feature type="domain" description="Reverse transcriptase zinc-binding" evidence="1">
    <location>
        <begin position="37"/>
        <end position="120"/>
    </location>
</feature>
<dbReference type="EMBL" id="JAUHHV010000003">
    <property type="protein sequence ID" value="KAK1429570.1"/>
    <property type="molecule type" value="Genomic_DNA"/>
</dbReference>
<dbReference type="PANTHER" id="PTHR33116:SF78">
    <property type="entry name" value="OS12G0587133 PROTEIN"/>
    <property type="match status" value="1"/>
</dbReference>
<comment type="caution">
    <text evidence="2">The sequence shown here is derived from an EMBL/GenBank/DDBJ whole genome shotgun (WGS) entry which is preliminary data.</text>
</comment>
<gene>
    <name evidence="2" type="ORF">QVD17_11783</name>
</gene>
<dbReference type="Proteomes" id="UP001229421">
    <property type="component" value="Unassembled WGS sequence"/>
</dbReference>
<evidence type="ECO:0000313" key="3">
    <source>
        <dbReference type="Proteomes" id="UP001229421"/>
    </source>
</evidence>
<protein>
    <recommendedName>
        <fullName evidence="1">Reverse transcriptase zinc-binding domain-containing protein</fullName>
    </recommendedName>
</protein>
<evidence type="ECO:0000259" key="1">
    <source>
        <dbReference type="Pfam" id="PF13966"/>
    </source>
</evidence>
<sequence>MSRLNNSKHAKTSSLIFIYRALKIVGCGPKTPTRKYTVSSMRDALLGPNNGTNFAHQWNNWVPIKASVLAWRAEKDRIATRRALSYRGVPMDNTRCPLCGDYDETANHLFASCYIFHLVWQHISNWCKIHPFFVFTTRDILEAHTHINVVSKKKKIIQAIILTACWSLWKARNEKIFEDKEIDLSTLLEEIKSLEYTWIKNRSFLKILMRKDWCTLDL</sequence>
<dbReference type="InterPro" id="IPR026960">
    <property type="entry name" value="RVT-Znf"/>
</dbReference>
<accession>A0AAD8NV97</accession>
<evidence type="ECO:0000313" key="2">
    <source>
        <dbReference type="EMBL" id="KAK1429570.1"/>
    </source>
</evidence>
<organism evidence="2 3">
    <name type="scientific">Tagetes erecta</name>
    <name type="common">African marigold</name>
    <dbReference type="NCBI Taxonomy" id="13708"/>
    <lineage>
        <taxon>Eukaryota</taxon>
        <taxon>Viridiplantae</taxon>
        <taxon>Streptophyta</taxon>
        <taxon>Embryophyta</taxon>
        <taxon>Tracheophyta</taxon>
        <taxon>Spermatophyta</taxon>
        <taxon>Magnoliopsida</taxon>
        <taxon>eudicotyledons</taxon>
        <taxon>Gunneridae</taxon>
        <taxon>Pentapetalae</taxon>
        <taxon>asterids</taxon>
        <taxon>campanulids</taxon>
        <taxon>Asterales</taxon>
        <taxon>Asteraceae</taxon>
        <taxon>Asteroideae</taxon>
        <taxon>Heliantheae alliance</taxon>
        <taxon>Tageteae</taxon>
        <taxon>Tagetes</taxon>
    </lineage>
</organism>
<name>A0AAD8NV97_TARER</name>